<evidence type="ECO:0000256" key="1">
    <source>
        <dbReference type="SAM" id="MobiDB-lite"/>
    </source>
</evidence>
<dbReference type="InterPro" id="IPR039537">
    <property type="entry name" value="Retrotran_Ty1/copia-like"/>
</dbReference>
<dbReference type="SUPFAM" id="SSF53098">
    <property type="entry name" value="Ribonuclease H-like"/>
    <property type="match status" value="1"/>
</dbReference>
<dbReference type="GO" id="GO:0003676">
    <property type="term" value="F:nucleic acid binding"/>
    <property type="evidence" value="ECO:0007669"/>
    <property type="project" value="InterPro"/>
</dbReference>
<keyword evidence="4" id="KW-1185">Reference proteome</keyword>
<dbReference type="PANTHER" id="PTHR42648">
    <property type="entry name" value="TRANSPOSASE, PUTATIVE-RELATED"/>
    <property type="match status" value="1"/>
</dbReference>
<dbReference type="PANTHER" id="PTHR42648:SF26">
    <property type="entry name" value="INTEGRASE CATALYTIC DOMAIN-CONTAINING PROTEIN"/>
    <property type="match status" value="1"/>
</dbReference>
<dbReference type="Pfam" id="PF25597">
    <property type="entry name" value="SH3_retrovirus"/>
    <property type="match status" value="1"/>
</dbReference>
<dbReference type="Proteomes" id="UP001454036">
    <property type="component" value="Unassembled WGS sequence"/>
</dbReference>
<dbReference type="InterPro" id="IPR012337">
    <property type="entry name" value="RNaseH-like_sf"/>
</dbReference>
<organism evidence="3 4">
    <name type="scientific">Lithospermum erythrorhizon</name>
    <name type="common">Purple gromwell</name>
    <name type="synonym">Lithospermum officinale var. erythrorhizon</name>
    <dbReference type="NCBI Taxonomy" id="34254"/>
    <lineage>
        <taxon>Eukaryota</taxon>
        <taxon>Viridiplantae</taxon>
        <taxon>Streptophyta</taxon>
        <taxon>Embryophyta</taxon>
        <taxon>Tracheophyta</taxon>
        <taxon>Spermatophyta</taxon>
        <taxon>Magnoliopsida</taxon>
        <taxon>eudicotyledons</taxon>
        <taxon>Gunneridae</taxon>
        <taxon>Pentapetalae</taxon>
        <taxon>asterids</taxon>
        <taxon>lamiids</taxon>
        <taxon>Boraginales</taxon>
        <taxon>Boraginaceae</taxon>
        <taxon>Boraginoideae</taxon>
        <taxon>Lithospermeae</taxon>
        <taxon>Lithospermum</taxon>
    </lineage>
</organism>
<feature type="domain" description="Integrase catalytic" evidence="2">
    <location>
        <begin position="1"/>
        <end position="106"/>
    </location>
</feature>
<dbReference type="GO" id="GO:0015074">
    <property type="term" value="P:DNA integration"/>
    <property type="evidence" value="ECO:0007669"/>
    <property type="project" value="InterPro"/>
</dbReference>
<name>A0AAV3PVJ9_LITER</name>
<evidence type="ECO:0000313" key="4">
    <source>
        <dbReference type="Proteomes" id="UP001454036"/>
    </source>
</evidence>
<dbReference type="PROSITE" id="PS50994">
    <property type="entry name" value="INTEGRASE"/>
    <property type="match status" value="1"/>
</dbReference>
<evidence type="ECO:0000259" key="2">
    <source>
        <dbReference type="PROSITE" id="PS50994"/>
    </source>
</evidence>
<sequence length="385" mass="43220">MVTNVFQAKIKYFQADEGGEFHKLEPYLNKHGIPYRYSCPATPQQNGIAERKHRHIVEKMRCLLFQSKLPAVFWFEALNYVIYLINRLPSPSLNNQTPYYLLFNLSPDYSMIKVFGCLCYPHLTKQLTSKYFPRSLPCIFLGVSLTHKGFRCYNPEAKRVLVSRHVTFFENVFPYSSFHPYYKHSNSLIFPSNYHFTAQDDGPVLPKSNTQISSSNSISSTSFLLSPPTNNTTLTSCKTASALPSTSPHTVITPILQSDFPSPVISAPADPLSPSSSHTNTIYLGHSPPSNTASPPPSPLIDSSTAQNISSLILPSSHNSSLHPMVTRSRNRITKTKQLTSLSASHTQSSSLIAPSCYTEALKSPYWQKAMAEEYNPFTRQHTWD</sequence>
<dbReference type="InterPro" id="IPR036397">
    <property type="entry name" value="RNaseH_sf"/>
</dbReference>
<gene>
    <name evidence="3" type="ORF">LIER_37951</name>
</gene>
<comment type="caution">
    <text evidence="3">The sequence shown here is derived from an EMBL/GenBank/DDBJ whole genome shotgun (WGS) entry which is preliminary data.</text>
</comment>
<evidence type="ECO:0000313" key="3">
    <source>
        <dbReference type="EMBL" id="GAA0154731.1"/>
    </source>
</evidence>
<accession>A0AAV3PVJ9</accession>
<dbReference type="AlphaFoldDB" id="A0AAV3PVJ9"/>
<reference evidence="3 4" key="1">
    <citation type="submission" date="2024-01" db="EMBL/GenBank/DDBJ databases">
        <title>The complete chloroplast genome sequence of Lithospermum erythrorhizon: insights into the phylogenetic relationship among Boraginaceae species and the maternal lineages of purple gromwells.</title>
        <authorList>
            <person name="Okada T."/>
            <person name="Watanabe K."/>
        </authorList>
    </citation>
    <scope>NUCLEOTIDE SEQUENCE [LARGE SCALE GENOMIC DNA]</scope>
</reference>
<feature type="region of interest" description="Disordered" evidence="1">
    <location>
        <begin position="266"/>
        <end position="304"/>
    </location>
</feature>
<dbReference type="InterPro" id="IPR057670">
    <property type="entry name" value="SH3_retrovirus"/>
</dbReference>
<dbReference type="Gene3D" id="3.30.420.10">
    <property type="entry name" value="Ribonuclease H-like superfamily/Ribonuclease H"/>
    <property type="match status" value="1"/>
</dbReference>
<feature type="compositionally biased region" description="Low complexity" evidence="1">
    <location>
        <begin position="266"/>
        <end position="277"/>
    </location>
</feature>
<dbReference type="EMBL" id="BAABME010018702">
    <property type="protein sequence ID" value="GAA0154731.1"/>
    <property type="molecule type" value="Genomic_DNA"/>
</dbReference>
<dbReference type="InterPro" id="IPR001584">
    <property type="entry name" value="Integrase_cat-core"/>
</dbReference>
<proteinExistence type="predicted"/>
<protein>
    <recommendedName>
        <fullName evidence="2">Integrase catalytic domain-containing protein</fullName>
    </recommendedName>
</protein>